<dbReference type="SUPFAM" id="SSF57247">
    <property type="entry name" value="Bowman-Birk inhibitor, BBI"/>
    <property type="match status" value="1"/>
</dbReference>
<feature type="site" description="Reactive bond for trypsin" evidence="5">
    <location>
        <begin position="132"/>
        <end position="133"/>
    </location>
</feature>
<evidence type="ECO:0000313" key="9">
    <source>
        <dbReference type="EMBL" id="CAC81081.1"/>
    </source>
</evidence>
<organism evidence="9">
    <name type="scientific">Vigna unguiculata</name>
    <name type="common">Cowpea</name>
    <dbReference type="NCBI Taxonomy" id="3917"/>
    <lineage>
        <taxon>Eukaryota</taxon>
        <taxon>Viridiplantae</taxon>
        <taxon>Streptophyta</taxon>
        <taxon>Embryophyta</taxon>
        <taxon>Tracheophyta</taxon>
        <taxon>Spermatophyta</taxon>
        <taxon>Magnoliopsida</taxon>
        <taxon>eudicotyledons</taxon>
        <taxon>Gunneridae</taxon>
        <taxon>Pentapetalae</taxon>
        <taxon>rosids</taxon>
        <taxon>fabids</taxon>
        <taxon>Fabales</taxon>
        <taxon>Fabaceae</taxon>
        <taxon>Papilionoideae</taxon>
        <taxon>50 kb inversion clade</taxon>
        <taxon>NPAAA clade</taxon>
        <taxon>indigoferoid/millettioid clade</taxon>
        <taxon>Phaseoleae</taxon>
        <taxon>Vigna</taxon>
    </lineage>
</organism>
<dbReference type="Gene3D" id="2.10.69.10">
    <property type="entry name" value="Cysteine Protease (Bromelain) Inhibitor, subunit H"/>
    <property type="match status" value="1"/>
</dbReference>
<comment type="similarity">
    <text evidence="1 6">Belongs to the Bowman-Birk serine protease inhibitor family.</text>
</comment>
<reference evidence="9" key="1">
    <citation type="submission" date="2000-02" db="EMBL/GenBank/DDBJ databases">
        <title>Cloning and characterizationof protease inhibitor gene from cowpea.</title>
        <authorList>
            <person name="Lawrence K.P."/>
            <person name="Koundal K.R."/>
        </authorList>
    </citation>
    <scope>NUCLEOTIDE SEQUENCE</scope>
    <source>
        <tissue evidence="9">Whole</tissue>
    </source>
</reference>
<keyword evidence="7" id="KW-0812">Transmembrane</keyword>
<accession>Q8GT33</accession>
<protein>
    <submittedName>
        <fullName evidence="9">Trypsin inhibitor</fullName>
    </submittedName>
</protein>
<proteinExistence type="inferred from homology"/>
<dbReference type="SMR" id="Q8GT33"/>
<keyword evidence="2 6" id="KW-0646">Protease inhibitor</keyword>
<gene>
    <name evidence="9" type="primary">cpTi</name>
</gene>
<dbReference type="SMART" id="SM00269">
    <property type="entry name" value="BowB"/>
    <property type="match status" value="1"/>
</dbReference>
<dbReference type="InterPro" id="IPR000877">
    <property type="entry name" value="Prot_inh_BBI"/>
</dbReference>
<keyword evidence="7" id="KW-1133">Transmembrane helix</keyword>
<dbReference type="GO" id="GO:0004867">
    <property type="term" value="F:serine-type endopeptidase inhibitor activity"/>
    <property type="evidence" value="ECO:0007669"/>
    <property type="project" value="UniProtKB-KW"/>
</dbReference>
<evidence type="ECO:0000256" key="6">
    <source>
        <dbReference type="RuleBase" id="RU003856"/>
    </source>
</evidence>
<dbReference type="Pfam" id="PF00228">
    <property type="entry name" value="Bowman-Birk_leg"/>
    <property type="match status" value="2"/>
</dbReference>
<sequence length="167" mass="18588">MYIKSSETKPITSENFNRSLLIYKTSQGTLMYSLTLQKQKTLKLENKMMVLKVCGVTVLVFFLVGVTTAAMDCLNHLGTNHHDSDSSDEPSESSEPCCDSCICSKSIPPQCHHTDIRLNSCHSACKSCMCTRSMPGKLGAGYFCRCLDIADVFCYKPCKSRDEDDDE</sequence>
<evidence type="ECO:0000256" key="1">
    <source>
        <dbReference type="ARBA" id="ARBA00008506"/>
    </source>
</evidence>
<evidence type="ECO:0000259" key="8">
    <source>
        <dbReference type="SMART" id="SM00269"/>
    </source>
</evidence>
<evidence type="ECO:0000256" key="4">
    <source>
        <dbReference type="ARBA" id="ARBA00023157"/>
    </source>
</evidence>
<evidence type="ECO:0000256" key="5">
    <source>
        <dbReference type="PIRSR" id="PIRSR600877-50"/>
    </source>
</evidence>
<dbReference type="GO" id="GO:0005576">
    <property type="term" value="C:extracellular region"/>
    <property type="evidence" value="ECO:0007669"/>
    <property type="project" value="InterPro"/>
</dbReference>
<evidence type="ECO:0000256" key="2">
    <source>
        <dbReference type="ARBA" id="ARBA00022690"/>
    </source>
</evidence>
<evidence type="ECO:0000256" key="7">
    <source>
        <dbReference type="SAM" id="Phobius"/>
    </source>
</evidence>
<keyword evidence="7" id="KW-0472">Membrane</keyword>
<name>Q8GT33_VIGUN</name>
<evidence type="ECO:0000256" key="3">
    <source>
        <dbReference type="ARBA" id="ARBA00022900"/>
    </source>
</evidence>
<keyword evidence="4" id="KW-1015">Disulfide bond</keyword>
<dbReference type="MEROPS" id="I12.001"/>
<dbReference type="AlphaFoldDB" id="Q8GT33"/>
<keyword evidence="3 6" id="KW-0722">Serine protease inhibitor</keyword>
<dbReference type="FunFam" id="2.10.69.10:FF:000001">
    <property type="entry name" value="Bowman-Birk type proteinase inhibitor"/>
    <property type="match status" value="1"/>
</dbReference>
<dbReference type="EMBL" id="AJ271752">
    <property type="protein sequence ID" value="CAC81081.1"/>
    <property type="molecule type" value="Genomic_DNA"/>
</dbReference>
<dbReference type="InterPro" id="IPR035995">
    <property type="entry name" value="Bowman-Birk_prot_inh"/>
</dbReference>
<feature type="domain" description="Bowman-Birk serine protease inhibitors family" evidence="8">
    <location>
        <begin position="97"/>
        <end position="158"/>
    </location>
</feature>
<dbReference type="CDD" id="cd00023">
    <property type="entry name" value="BBI"/>
    <property type="match status" value="1"/>
</dbReference>
<feature type="transmembrane region" description="Helical" evidence="7">
    <location>
        <begin position="49"/>
        <end position="71"/>
    </location>
</feature>
<feature type="site" description="Reactive bond for trypsin" evidence="5">
    <location>
        <begin position="105"/>
        <end position="106"/>
    </location>
</feature>